<feature type="transmembrane region" description="Helical" evidence="1">
    <location>
        <begin position="267"/>
        <end position="286"/>
    </location>
</feature>
<evidence type="ECO:0000256" key="1">
    <source>
        <dbReference type="SAM" id="Phobius"/>
    </source>
</evidence>
<proteinExistence type="predicted"/>
<keyword evidence="3" id="KW-0378">Hydrolase</keyword>
<feature type="domain" description="CAAX prenyl protease 2/Lysostaphin resistance protein A-like" evidence="2">
    <location>
        <begin position="236"/>
        <end position="336"/>
    </location>
</feature>
<feature type="transmembrane region" description="Helical" evidence="1">
    <location>
        <begin position="93"/>
        <end position="113"/>
    </location>
</feature>
<name>A0A4R8S312_9MYCO</name>
<feature type="transmembrane region" description="Helical" evidence="1">
    <location>
        <begin position="234"/>
        <end position="255"/>
    </location>
</feature>
<evidence type="ECO:0000313" key="3">
    <source>
        <dbReference type="EMBL" id="TDZ83616.1"/>
    </source>
</evidence>
<dbReference type="GO" id="GO:0004175">
    <property type="term" value="F:endopeptidase activity"/>
    <property type="evidence" value="ECO:0007669"/>
    <property type="project" value="UniProtKB-ARBA"/>
</dbReference>
<accession>A0A4R8S312</accession>
<reference evidence="3 4" key="1">
    <citation type="journal article" date="2019" name="Sci. Rep.">
        <title>Extended insight into the Mycobacterium chelonae-abscessus complex through whole genome sequencing of Mycobacterium salmoniphilum outbreak and Mycobacterium salmoniphilum-like strains.</title>
        <authorList>
            <person name="Behra P.R.K."/>
            <person name="Das S."/>
            <person name="Pettersson B.M.F."/>
            <person name="Shirreff L."/>
            <person name="DuCote T."/>
            <person name="Jacobsson K.G."/>
            <person name="Ennis D.G."/>
            <person name="Kirsebom L.A."/>
        </authorList>
    </citation>
    <scope>NUCLEOTIDE SEQUENCE [LARGE SCALE GENOMIC DNA]</scope>
    <source>
        <strain evidence="3 4">DE 4585</strain>
    </source>
</reference>
<dbReference type="EMBL" id="PECH01000006">
    <property type="protein sequence ID" value="TDZ83616.1"/>
    <property type="molecule type" value="Genomic_DNA"/>
</dbReference>
<feature type="transmembrane region" description="Helical" evidence="1">
    <location>
        <begin position="134"/>
        <end position="156"/>
    </location>
</feature>
<keyword evidence="1" id="KW-0472">Membrane</keyword>
<dbReference type="Pfam" id="PF02517">
    <property type="entry name" value="Rce1-like"/>
    <property type="match status" value="1"/>
</dbReference>
<dbReference type="GO" id="GO:0006508">
    <property type="term" value="P:proteolysis"/>
    <property type="evidence" value="ECO:0007669"/>
    <property type="project" value="UniProtKB-KW"/>
</dbReference>
<dbReference type="PANTHER" id="PTHR43592">
    <property type="entry name" value="CAAX AMINO TERMINAL PROTEASE"/>
    <property type="match status" value="1"/>
</dbReference>
<feature type="transmembrane region" description="Helical" evidence="1">
    <location>
        <begin position="323"/>
        <end position="342"/>
    </location>
</feature>
<sequence precursor="true">MFCCSCRTVRSFRLLSKGLFSKIGKLHAAWPHHGLIIGPYDPLVVTTRPGPESWVARALLAAAGLLFTIAIGGLLITGHPVVRFSSDEAAEPYPLWMPLTSSLIVLLLTRLVPVRLSAIDPLADIGTERLTREVWVLVGAALAFPALVVAAASTGIPRDAVYSPIKVLMFLAIPLLVFRVLRGGVPQEPKARWTARLDRTRLLAPIVPVVAWIALARLGPLAPPAVSLASLPDPVTIAVASLITLLTAGVLEEVFYRGFLQTRLESLVGRWPAIATSSVLFAAMHIASHVQINTLAVDLATIVAVQGTFGVMQGYLWSRYRNIWAPIAIHIAVNLIYLDMLIG</sequence>
<feature type="transmembrane region" description="Helical" evidence="1">
    <location>
        <begin position="292"/>
        <end position="311"/>
    </location>
</feature>
<keyword evidence="3" id="KW-0645">Protease</keyword>
<comment type="caution">
    <text evidence="3">The sequence shown here is derived from an EMBL/GenBank/DDBJ whole genome shotgun (WGS) entry which is preliminary data.</text>
</comment>
<feature type="transmembrane region" description="Helical" evidence="1">
    <location>
        <begin position="58"/>
        <end position="81"/>
    </location>
</feature>
<dbReference type="AlphaFoldDB" id="A0A4R8S312"/>
<feature type="transmembrane region" description="Helical" evidence="1">
    <location>
        <begin position="162"/>
        <end position="181"/>
    </location>
</feature>
<evidence type="ECO:0000259" key="2">
    <source>
        <dbReference type="Pfam" id="PF02517"/>
    </source>
</evidence>
<dbReference type="InterPro" id="IPR003675">
    <property type="entry name" value="Rce1/LyrA-like_dom"/>
</dbReference>
<dbReference type="Proteomes" id="UP000295117">
    <property type="component" value="Unassembled WGS sequence"/>
</dbReference>
<organism evidence="3 4">
    <name type="scientific">Mycobacteroides salmoniphilum</name>
    <dbReference type="NCBI Taxonomy" id="404941"/>
    <lineage>
        <taxon>Bacteria</taxon>
        <taxon>Bacillati</taxon>
        <taxon>Actinomycetota</taxon>
        <taxon>Actinomycetes</taxon>
        <taxon>Mycobacteriales</taxon>
        <taxon>Mycobacteriaceae</taxon>
        <taxon>Mycobacteroides</taxon>
    </lineage>
</organism>
<keyword evidence="1" id="KW-0812">Transmembrane</keyword>
<protein>
    <submittedName>
        <fullName evidence="3">CAAX amino terminal protease self-immunity</fullName>
    </submittedName>
</protein>
<gene>
    <name evidence="3" type="ORF">DE4585_02423</name>
</gene>
<keyword evidence="1" id="KW-1133">Transmembrane helix</keyword>
<dbReference type="GO" id="GO:0080120">
    <property type="term" value="P:CAAX-box protein maturation"/>
    <property type="evidence" value="ECO:0007669"/>
    <property type="project" value="UniProtKB-ARBA"/>
</dbReference>
<evidence type="ECO:0000313" key="4">
    <source>
        <dbReference type="Proteomes" id="UP000295117"/>
    </source>
</evidence>
<feature type="transmembrane region" description="Helical" evidence="1">
    <location>
        <begin position="202"/>
        <end position="222"/>
    </location>
</feature>
<dbReference type="PANTHER" id="PTHR43592:SF15">
    <property type="entry name" value="CAAX AMINO TERMINAL PROTEASE FAMILY PROTEIN"/>
    <property type="match status" value="1"/>
</dbReference>